<keyword evidence="1" id="KW-0479">Metal-binding</keyword>
<dbReference type="Proteomes" id="UP000594262">
    <property type="component" value="Unplaced"/>
</dbReference>
<evidence type="ECO:0000256" key="3">
    <source>
        <dbReference type="ARBA" id="ARBA00022833"/>
    </source>
</evidence>
<evidence type="ECO:0000313" key="7">
    <source>
        <dbReference type="Proteomes" id="UP000594262"/>
    </source>
</evidence>
<dbReference type="Gene3D" id="3.30.40.10">
    <property type="entry name" value="Zinc/RING finger domain, C3HC4 (zinc finger)"/>
    <property type="match status" value="1"/>
</dbReference>
<feature type="compositionally biased region" description="Basic and acidic residues" evidence="4">
    <location>
        <begin position="199"/>
        <end position="209"/>
    </location>
</feature>
<name>A0A7M5XJB1_9CNID</name>
<evidence type="ECO:0000256" key="4">
    <source>
        <dbReference type="SAM" id="MobiDB-lite"/>
    </source>
</evidence>
<proteinExistence type="predicted"/>
<accession>A0A7M5XJB1</accession>
<dbReference type="InterPro" id="IPR013083">
    <property type="entry name" value="Znf_RING/FYVE/PHD"/>
</dbReference>
<dbReference type="SUPFAM" id="SSF57903">
    <property type="entry name" value="FYVE/PHD zinc finger"/>
    <property type="match status" value="1"/>
</dbReference>
<keyword evidence="3" id="KW-0862">Zinc</keyword>
<feature type="region of interest" description="Disordered" evidence="4">
    <location>
        <begin position="180"/>
        <end position="225"/>
    </location>
</feature>
<dbReference type="InterPro" id="IPR011011">
    <property type="entry name" value="Znf_FYVE_PHD"/>
</dbReference>
<feature type="compositionally biased region" description="Basic and acidic residues" evidence="4">
    <location>
        <begin position="181"/>
        <end position="191"/>
    </location>
</feature>
<dbReference type="EnsemblMetazoa" id="CLYHEMT024215.1">
    <property type="protein sequence ID" value="CLYHEMP024215.1"/>
    <property type="gene ID" value="CLYHEMG024215"/>
</dbReference>
<evidence type="ECO:0000313" key="6">
    <source>
        <dbReference type="EnsemblMetazoa" id="CLYHEMP024215.1"/>
    </source>
</evidence>
<organism evidence="6 7">
    <name type="scientific">Clytia hemisphaerica</name>
    <dbReference type="NCBI Taxonomy" id="252671"/>
    <lineage>
        <taxon>Eukaryota</taxon>
        <taxon>Metazoa</taxon>
        <taxon>Cnidaria</taxon>
        <taxon>Hydrozoa</taxon>
        <taxon>Hydroidolina</taxon>
        <taxon>Leptothecata</taxon>
        <taxon>Obeliida</taxon>
        <taxon>Clytiidae</taxon>
        <taxon>Clytia</taxon>
    </lineage>
</organism>
<dbReference type="InterPro" id="IPR001965">
    <property type="entry name" value="Znf_PHD"/>
</dbReference>
<feature type="compositionally biased region" description="Basic residues" evidence="4">
    <location>
        <begin position="212"/>
        <end position="225"/>
    </location>
</feature>
<keyword evidence="7" id="KW-1185">Reference proteome</keyword>
<protein>
    <recommendedName>
        <fullName evidence="5">Zinc finger PHD-type domain-containing protein</fullName>
    </recommendedName>
</protein>
<evidence type="ECO:0000256" key="1">
    <source>
        <dbReference type="ARBA" id="ARBA00022723"/>
    </source>
</evidence>
<dbReference type="GO" id="GO:0008270">
    <property type="term" value="F:zinc ion binding"/>
    <property type="evidence" value="ECO:0007669"/>
    <property type="project" value="UniProtKB-KW"/>
</dbReference>
<dbReference type="SMART" id="SM00249">
    <property type="entry name" value="PHD"/>
    <property type="match status" value="1"/>
</dbReference>
<evidence type="ECO:0000256" key="2">
    <source>
        <dbReference type="ARBA" id="ARBA00022771"/>
    </source>
</evidence>
<evidence type="ECO:0000259" key="5">
    <source>
        <dbReference type="SMART" id="SM00249"/>
    </source>
</evidence>
<reference evidence="6" key="1">
    <citation type="submission" date="2021-01" db="UniProtKB">
        <authorList>
            <consortium name="EnsemblMetazoa"/>
        </authorList>
    </citation>
    <scope>IDENTIFICATION</scope>
</reference>
<feature type="domain" description="Zinc finger PHD-type" evidence="5">
    <location>
        <begin position="115"/>
        <end position="179"/>
    </location>
</feature>
<dbReference type="EnsemblMetazoa" id="CLYHEMT012599.1">
    <property type="protein sequence ID" value="CLYHEMP012599.1"/>
    <property type="gene ID" value="CLYHEMG012599"/>
</dbReference>
<sequence length="225" mass="25613">KKIRKFTAEFDVMKTMFSFQGYEIRVKTREGQIVTYGHIEDEDNNIDDVQHDVSNQRPGQDVEMAELVLTNHTPVKRKPLKIVASDPAKDMSPIQGLPGKKTKKNRRRRANCQSRCAICEVVYGSPDDVANDACGLNNRMMGCEGGSECNYWVHVRCVNMSVESEAQILAIDFRCPRHKNKDKEKHKEVHSVDIGTVAESKERDSDIPHSTRSGRLRRTTKKLDL</sequence>
<feature type="region of interest" description="Disordered" evidence="4">
    <location>
        <begin position="86"/>
        <end position="106"/>
    </location>
</feature>
<keyword evidence="2" id="KW-0863">Zinc-finger</keyword>
<dbReference type="AlphaFoldDB" id="A0A7M5XJB1"/>